<reference evidence="2 3" key="1">
    <citation type="journal article" date="2019" name="Nat. Ecol. Evol.">
        <title>Megaphylogeny resolves global patterns of mushroom evolution.</title>
        <authorList>
            <person name="Varga T."/>
            <person name="Krizsan K."/>
            <person name="Foldi C."/>
            <person name="Dima B."/>
            <person name="Sanchez-Garcia M."/>
            <person name="Sanchez-Ramirez S."/>
            <person name="Szollosi G.J."/>
            <person name="Szarkandi J.G."/>
            <person name="Papp V."/>
            <person name="Albert L."/>
            <person name="Andreopoulos W."/>
            <person name="Angelini C."/>
            <person name="Antonin V."/>
            <person name="Barry K.W."/>
            <person name="Bougher N.L."/>
            <person name="Buchanan P."/>
            <person name="Buyck B."/>
            <person name="Bense V."/>
            <person name="Catcheside P."/>
            <person name="Chovatia M."/>
            <person name="Cooper J."/>
            <person name="Damon W."/>
            <person name="Desjardin D."/>
            <person name="Finy P."/>
            <person name="Geml J."/>
            <person name="Haridas S."/>
            <person name="Hughes K."/>
            <person name="Justo A."/>
            <person name="Karasinski D."/>
            <person name="Kautmanova I."/>
            <person name="Kiss B."/>
            <person name="Kocsube S."/>
            <person name="Kotiranta H."/>
            <person name="LaButti K.M."/>
            <person name="Lechner B.E."/>
            <person name="Liimatainen K."/>
            <person name="Lipzen A."/>
            <person name="Lukacs Z."/>
            <person name="Mihaltcheva S."/>
            <person name="Morgado L.N."/>
            <person name="Niskanen T."/>
            <person name="Noordeloos M.E."/>
            <person name="Ohm R.A."/>
            <person name="Ortiz-Santana B."/>
            <person name="Ovrebo C."/>
            <person name="Racz N."/>
            <person name="Riley R."/>
            <person name="Savchenko A."/>
            <person name="Shiryaev A."/>
            <person name="Soop K."/>
            <person name="Spirin V."/>
            <person name="Szebenyi C."/>
            <person name="Tomsovsky M."/>
            <person name="Tulloss R.E."/>
            <person name="Uehling J."/>
            <person name="Grigoriev I.V."/>
            <person name="Vagvolgyi C."/>
            <person name="Papp T."/>
            <person name="Martin F.M."/>
            <person name="Miettinen O."/>
            <person name="Hibbett D.S."/>
            <person name="Nagy L.G."/>
        </authorList>
    </citation>
    <scope>NUCLEOTIDE SEQUENCE [LARGE SCALE GENOMIC DNA]</scope>
    <source>
        <strain evidence="2 3">CBS 309.79</strain>
    </source>
</reference>
<feature type="region of interest" description="Disordered" evidence="1">
    <location>
        <begin position="1"/>
        <end position="20"/>
    </location>
</feature>
<evidence type="ECO:0000256" key="1">
    <source>
        <dbReference type="SAM" id="MobiDB-lite"/>
    </source>
</evidence>
<feature type="compositionally biased region" description="Low complexity" evidence="1">
    <location>
        <begin position="1"/>
        <end position="14"/>
    </location>
</feature>
<evidence type="ECO:0008006" key="4">
    <source>
        <dbReference type="Google" id="ProtNLM"/>
    </source>
</evidence>
<accession>A0A5C3QCL2</accession>
<organism evidence="2 3">
    <name type="scientific">Pterulicium gracile</name>
    <dbReference type="NCBI Taxonomy" id="1884261"/>
    <lineage>
        <taxon>Eukaryota</taxon>
        <taxon>Fungi</taxon>
        <taxon>Dikarya</taxon>
        <taxon>Basidiomycota</taxon>
        <taxon>Agaricomycotina</taxon>
        <taxon>Agaricomycetes</taxon>
        <taxon>Agaricomycetidae</taxon>
        <taxon>Agaricales</taxon>
        <taxon>Pleurotineae</taxon>
        <taxon>Pterulaceae</taxon>
        <taxon>Pterulicium</taxon>
    </lineage>
</organism>
<sequence length="272" mass="28859">MASPHSAYSGSPSSQTAVQLPRNLARPPYRELARDAIAAVSPELAGVPAEYIRNGLIEQGPRMLSGNSCLSLPSNISRSRLPSSINVGLRPPTSSVAPLSPTHVLAISQSKSHSDHVAIFPVHGVVFASHCANLPRLPAPNAQTSSSSMHLPLLALSVPSAAAFALIHSFLYTHSIGSLLASLLPLPKEFTHGLSAEAAQHTMQSRSKMQKLSHALCSASGRNPQALMAHASHVKELWQDVVHLGVHSPELWLAIDLAWDIVLGAFNVASQH</sequence>
<proteinExistence type="predicted"/>
<name>A0A5C3QCL2_9AGAR</name>
<evidence type="ECO:0000313" key="3">
    <source>
        <dbReference type="Proteomes" id="UP000305067"/>
    </source>
</evidence>
<evidence type="ECO:0000313" key="2">
    <source>
        <dbReference type="EMBL" id="TFK99256.1"/>
    </source>
</evidence>
<dbReference type="EMBL" id="ML178834">
    <property type="protein sequence ID" value="TFK99256.1"/>
    <property type="molecule type" value="Genomic_DNA"/>
</dbReference>
<dbReference type="OrthoDB" id="2523383at2759"/>
<gene>
    <name evidence="2" type="ORF">BDV98DRAFT_613427</name>
</gene>
<keyword evidence="3" id="KW-1185">Reference proteome</keyword>
<dbReference type="Proteomes" id="UP000305067">
    <property type="component" value="Unassembled WGS sequence"/>
</dbReference>
<protein>
    <recommendedName>
        <fullName evidence="4">Clp1-like protein</fullName>
    </recommendedName>
</protein>
<dbReference type="AlphaFoldDB" id="A0A5C3QCL2"/>